<dbReference type="GO" id="GO:0003677">
    <property type="term" value="F:DNA binding"/>
    <property type="evidence" value="ECO:0007669"/>
    <property type="project" value="UniProtKB-KW"/>
</dbReference>
<keyword evidence="1" id="KW-0805">Transcription regulation</keyword>
<name>A0AA39C9N9_9HYME</name>
<comment type="similarity">
    <text evidence="1">Belongs to the COE family.</text>
</comment>
<dbReference type="InterPro" id="IPR003523">
    <property type="entry name" value="Transcription_factor_COE"/>
</dbReference>
<evidence type="ECO:0000313" key="3">
    <source>
        <dbReference type="EMBL" id="KAK0160174.1"/>
    </source>
</evidence>
<proteinExistence type="inferred from homology"/>
<sequence length="230" mass="25056">MDCSELVSLAKRRIAIRQQCYRPLGSQERRHKSLYTSLRAGNGLKTRSDEWSGILPSSTIVGAGGSPWLGLGGGGGAGATTGGGSPVELDGHWGRKLYGASVAPPPPPPHHHPRGPLVFAPQDMRQILKEEPVPRAWPQPALADTATVGVGRAHFEKQPPSNLRKSNFFHFVIALYDRGGQPIEIERTAFIGFVEKDQESEGQKTNNGIQYRLQLLYANGKLIKLFSIKC</sequence>
<dbReference type="GO" id="GO:0006355">
    <property type="term" value="P:regulation of DNA-templated transcription"/>
    <property type="evidence" value="ECO:0007669"/>
    <property type="project" value="InterPro"/>
</dbReference>
<keyword evidence="1" id="KW-0479">Metal-binding</keyword>
<dbReference type="GO" id="GO:0005634">
    <property type="term" value="C:nucleus"/>
    <property type="evidence" value="ECO:0007669"/>
    <property type="project" value="UniProtKB-SubCell"/>
</dbReference>
<accession>A0AA39C9N9</accession>
<keyword evidence="1" id="KW-0238">DNA-binding</keyword>
<protein>
    <recommendedName>
        <fullName evidence="2">Transcription factor COE DNA-binding domain-containing protein</fullName>
    </recommendedName>
</protein>
<dbReference type="Pfam" id="PF16422">
    <property type="entry name" value="COE1_DBD"/>
    <property type="match status" value="1"/>
</dbReference>
<keyword evidence="1" id="KW-0217">Developmental protein</keyword>
<dbReference type="InterPro" id="IPR038173">
    <property type="entry name" value="COE_DBD_sf"/>
</dbReference>
<dbReference type="Gene3D" id="2.60.40.3180">
    <property type="entry name" value="Transcription factor COE1, DNA-binding domain"/>
    <property type="match status" value="1"/>
</dbReference>
<evidence type="ECO:0000256" key="1">
    <source>
        <dbReference type="RuleBase" id="RU004489"/>
    </source>
</evidence>
<keyword evidence="1" id="KW-0539">Nucleus</keyword>
<feature type="domain" description="Transcription factor COE DNA-binding" evidence="2">
    <location>
        <begin position="141"/>
        <end position="220"/>
    </location>
</feature>
<reference evidence="3" key="2">
    <citation type="submission" date="2023-03" db="EMBL/GenBank/DDBJ databases">
        <authorList>
            <person name="Inwood S.N."/>
            <person name="Skelly J.G."/>
            <person name="Guhlin J."/>
            <person name="Harrop T.W.R."/>
            <person name="Goldson S.G."/>
            <person name="Dearden P.K."/>
        </authorList>
    </citation>
    <scope>NUCLEOTIDE SEQUENCE</scope>
    <source>
        <strain evidence="3">Irish</strain>
        <tissue evidence="3">Whole body</tissue>
    </source>
</reference>
<dbReference type="PANTHER" id="PTHR10747">
    <property type="entry name" value="TRANSCRIPTION FACTOR COE FAMILY MEMBER"/>
    <property type="match status" value="1"/>
</dbReference>
<keyword evidence="4" id="KW-1185">Reference proteome</keyword>
<dbReference type="AlphaFoldDB" id="A0AA39C9N9"/>
<keyword evidence="1" id="KW-0862">Zinc</keyword>
<dbReference type="InterPro" id="IPR032200">
    <property type="entry name" value="COE_DBD"/>
</dbReference>
<comment type="subcellular location">
    <subcellularLocation>
        <location evidence="1">Nucleus</location>
    </subcellularLocation>
</comment>
<keyword evidence="1" id="KW-0804">Transcription</keyword>
<reference evidence="3" key="1">
    <citation type="journal article" date="2023" name="bioRxiv">
        <title>Scaffold-level genome assemblies of two parasitoid biocontrol wasps reveal the parthenogenesis mechanism and an associated novel virus.</title>
        <authorList>
            <person name="Inwood S."/>
            <person name="Skelly J."/>
            <person name="Guhlin J."/>
            <person name="Harrop T."/>
            <person name="Goldson S."/>
            <person name="Dearden P."/>
        </authorList>
    </citation>
    <scope>NUCLEOTIDE SEQUENCE</scope>
    <source>
        <strain evidence="3">Irish</strain>
        <tissue evidence="3">Whole body</tissue>
    </source>
</reference>
<dbReference type="EMBL" id="JAQQBS010001423">
    <property type="protein sequence ID" value="KAK0160174.1"/>
    <property type="molecule type" value="Genomic_DNA"/>
</dbReference>
<comment type="caution">
    <text evidence="3">The sequence shown here is derived from an EMBL/GenBank/DDBJ whole genome shotgun (WGS) entry which is preliminary data.</text>
</comment>
<keyword evidence="1" id="KW-0863">Zinc-finger</keyword>
<evidence type="ECO:0000313" key="4">
    <source>
        <dbReference type="Proteomes" id="UP001168990"/>
    </source>
</evidence>
<gene>
    <name evidence="3" type="ORF">PV328_007604</name>
</gene>
<organism evidence="3 4">
    <name type="scientific">Microctonus aethiopoides</name>
    <dbReference type="NCBI Taxonomy" id="144406"/>
    <lineage>
        <taxon>Eukaryota</taxon>
        <taxon>Metazoa</taxon>
        <taxon>Ecdysozoa</taxon>
        <taxon>Arthropoda</taxon>
        <taxon>Hexapoda</taxon>
        <taxon>Insecta</taxon>
        <taxon>Pterygota</taxon>
        <taxon>Neoptera</taxon>
        <taxon>Endopterygota</taxon>
        <taxon>Hymenoptera</taxon>
        <taxon>Apocrita</taxon>
        <taxon>Ichneumonoidea</taxon>
        <taxon>Braconidae</taxon>
        <taxon>Euphorinae</taxon>
        <taxon>Microctonus</taxon>
    </lineage>
</organism>
<dbReference type="GO" id="GO:0008270">
    <property type="term" value="F:zinc ion binding"/>
    <property type="evidence" value="ECO:0007669"/>
    <property type="project" value="UniProtKB-KW"/>
</dbReference>
<dbReference type="Proteomes" id="UP001168990">
    <property type="component" value="Unassembled WGS sequence"/>
</dbReference>
<evidence type="ECO:0000259" key="2">
    <source>
        <dbReference type="Pfam" id="PF16422"/>
    </source>
</evidence>